<dbReference type="NCBIfam" id="NF040941">
    <property type="entry name" value="GGGWT_bact"/>
    <property type="match status" value="1"/>
</dbReference>
<evidence type="ECO:0000259" key="3">
    <source>
        <dbReference type="PROSITE" id="PS51406"/>
    </source>
</evidence>
<dbReference type="Pfam" id="PF00147">
    <property type="entry name" value="Fibrinogen_C"/>
    <property type="match status" value="1"/>
</dbReference>
<reference evidence="4" key="1">
    <citation type="submission" date="2025-08" db="UniProtKB">
        <authorList>
            <consortium name="Ensembl"/>
        </authorList>
    </citation>
    <scope>IDENTIFICATION</scope>
</reference>
<dbReference type="Gene3D" id="3.90.215.10">
    <property type="entry name" value="Gamma Fibrinogen, chain A, domain 1"/>
    <property type="match status" value="1"/>
</dbReference>
<reference evidence="4" key="2">
    <citation type="submission" date="2025-09" db="UniProtKB">
        <authorList>
            <consortium name="Ensembl"/>
        </authorList>
    </citation>
    <scope>IDENTIFICATION</scope>
</reference>
<dbReference type="GO" id="GO:0005615">
    <property type="term" value="C:extracellular space"/>
    <property type="evidence" value="ECO:0007669"/>
    <property type="project" value="TreeGrafter"/>
</dbReference>
<dbReference type="GeneID" id="115542474"/>
<gene>
    <name evidence="4" type="primary">LOC115542474</name>
</gene>
<dbReference type="RefSeq" id="XP_030210600.1">
    <property type="nucleotide sequence ID" value="XM_030354740.1"/>
</dbReference>
<dbReference type="KEGG" id="gmh:115542474"/>
<keyword evidence="2" id="KW-0732">Signal</keyword>
<protein>
    <submittedName>
        <fullName evidence="4">Angiopoietin-4-like</fullName>
    </submittedName>
</protein>
<dbReference type="PROSITE" id="PS51406">
    <property type="entry name" value="FIBRINOGEN_C_2"/>
    <property type="match status" value="1"/>
</dbReference>
<feature type="chain" id="PRO_5034821864" evidence="2">
    <location>
        <begin position="23"/>
        <end position="254"/>
    </location>
</feature>
<evidence type="ECO:0000256" key="2">
    <source>
        <dbReference type="SAM" id="SignalP"/>
    </source>
</evidence>
<keyword evidence="1" id="KW-1015">Disulfide bond</keyword>
<organism evidence="4 5">
    <name type="scientific">Gadus morhua</name>
    <name type="common">Atlantic cod</name>
    <dbReference type="NCBI Taxonomy" id="8049"/>
    <lineage>
        <taxon>Eukaryota</taxon>
        <taxon>Metazoa</taxon>
        <taxon>Chordata</taxon>
        <taxon>Craniata</taxon>
        <taxon>Vertebrata</taxon>
        <taxon>Euteleostomi</taxon>
        <taxon>Actinopterygii</taxon>
        <taxon>Neopterygii</taxon>
        <taxon>Teleostei</taxon>
        <taxon>Neoteleostei</taxon>
        <taxon>Acanthomorphata</taxon>
        <taxon>Zeiogadaria</taxon>
        <taxon>Gadariae</taxon>
        <taxon>Gadiformes</taxon>
        <taxon>Gadoidei</taxon>
        <taxon>Gadidae</taxon>
        <taxon>Gadus</taxon>
    </lineage>
</organism>
<dbReference type="PANTHER" id="PTHR19143">
    <property type="entry name" value="FIBRINOGEN/TENASCIN/ANGIOPOEITIN"/>
    <property type="match status" value="1"/>
</dbReference>
<dbReference type="CDD" id="cd00087">
    <property type="entry name" value="FReD"/>
    <property type="match status" value="1"/>
</dbReference>
<feature type="domain" description="Fibrinogen C-terminal" evidence="3">
    <location>
        <begin position="18"/>
        <end position="254"/>
    </location>
</feature>
<dbReference type="GeneTree" id="ENSGT00940000164836"/>
<dbReference type="InterPro" id="IPR002181">
    <property type="entry name" value="Fibrinogen_a/b/g_C_dom"/>
</dbReference>
<keyword evidence="5" id="KW-1185">Reference proteome</keyword>
<name>A0A8C5BPC6_GADMO</name>
<dbReference type="InterPro" id="IPR050373">
    <property type="entry name" value="Fibrinogen_C-term_domain"/>
</dbReference>
<dbReference type="Proteomes" id="UP000694546">
    <property type="component" value="Chromosome 4"/>
</dbReference>
<dbReference type="PANTHER" id="PTHR19143:SF263">
    <property type="entry name" value="FIBRINOGEN-LIKE PROTEIN 1"/>
    <property type="match status" value="1"/>
</dbReference>
<dbReference type="SMART" id="SM00186">
    <property type="entry name" value="FBG"/>
    <property type="match status" value="1"/>
</dbReference>
<dbReference type="SUPFAM" id="SSF56496">
    <property type="entry name" value="Fibrinogen C-terminal domain-like"/>
    <property type="match status" value="1"/>
</dbReference>
<evidence type="ECO:0000256" key="1">
    <source>
        <dbReference type="ARBA" id="ARBA00023157"/>
    </source>
</evidence>
<dbReference type="Ensembl" id="ENSGMOT00000066706.1">
    <property type="protein sequence ID" value="ENSGMOP00000048663.1"/>
    <property type="gene ID" value="ENSGMOG00000030340.1"/>
</dbReference>
<dbReference type="InterPro" id="IPR020837">
    <property type="entry name" value="Fibrinogen_CS"/>
</dbReference>
<dbReference type="RefSeq" id="XP_030210599.1">
    <property type="nucleotide sequence ID" value="XM_030354739.1"/>
</dbReference>
<evidence type="ECO:0000313" key="5">
    <source>
        <dbReference type="Proteomes" id="UP000694546"/>
    </source>
</evidence>
<dbReference type="InterPro" id="IPR014716">
    <property type="entry name" value="Fibrinogen_a/b/g_C_1"/>
</dbReference>
<evidence type="ECO:0000313" key="4">
    <source>
        <dbReference type="Ensembl" id="ENSGMOP00000048663.1"/>
    </source>
</evidence>
<dbReference type="GO" id="GO:0050868">
    <property type="term" value="P:negative regulation of T cell activation"/>
    <property type="evidence" value="ECO:0007669"/>
    <property type="project" value="TreeGrafter"/>
</dbReference>
<proteinExistence type="predicted"/>
<dbReference type="GO" id="GO:0050776">
    <property type="term" value="P:regulation of immune response"/>
    <property type="evidence" value="ECO:0007669"/>
    <property type="project" value="TreeGrafter"/>
</dbReference>
<feature type="signal peptide" evidence="2">
    <location>
        <begin position="1"/>
        <end position="22"/>
    </location>
</feature>
<dbReference type="InterPro" id="IPR036056">
    <property type="entry name" value="Fibrinogen-like_C"/>
</dbReference>
<accession>A0A8C5BPC6</accession>
<dbReference type="OrthoDB" id="7940501at2759"/>
<sequence>MKICALLLLSVVGLSVQWKVKTKGTDCSQIRRTSPTAASGVYWIQPPGVRKPFRVYCEMLADGGWTVFQRRTGSTLSFRRNWAAYRKGFGKPGKDQWLGLERVYSLTRTPGTRWALRVDLWDHEGGTAYAQYSDFRLADEQQAYRLTVGSFQGNAGDAIKGLYAGIDQNGSGFSTMDRDNDGCNPCIFGDIAENHCARSKQEGWWFSRCGSASLNGQWHPRGQNLGWSSGLHWKTWKGPAPYSVSASRMMIKSL</sequence>
<dbReference type="PROSITE" id="PS00514">
    <property type="entry name" value="FIBRINOGEN_C_1"/>
    <property type="match status" value="1"/>
</dbReference>
<dbReference type="AlphaFoldDB" id="A0A8C5BPC6"/>
<dbReference type="OMA" id="DWHPAGN"/>